<dbReference type="PANTHER" id="PTHR21310:SF55">
    <property type="entry name" value="AMINOGLYCOSIDE PHOSPHOTRANSFERASE DOMAIN-CONTAINING PROTEIN"/>
    <property type="match status" value="1"/>
</dbReference>
<sequence>MRFVAEKTSIPVPKVYCAFTDKGATYIVMSMIHGHIASHGWDALPEESKARILQQPRQMIQELRFIKPPKTIGIANSAGGPFMIVVYFQAILGSLYINSRIPRGIDK</sequence>
<comment type="caution">
    <text evidence="2">The sequence shown here is derived from an EMBL/GenBank/DDBJ whole genome shotgun (WGS) entry which is preliminary data.</text>
</comment>
<dbReference type="EMBL" id="LSBJ02000007">
    <property type="protein sequence ID" value="OAQ61913.1"/>
    <property type="molecule type" value="Genomic_DNA"/>
</dbReference>
<dbReference type="STRING" id="1380566.A0A179FA10"/>
<accession>A0A179FA10</accession>
<keyword evidence="1" id="KW-1133">Transmembrane helix</keyword>
<dbReference type="SUPFAM" id="SSF56112">
    <property type="entry name" value="Protein kinase-like (PK-like)"/>
    <property type="match status" value="1"/>
</dbReference>
<organism evidence="2 3">
    <name type="scientific">Pochonia chlamydosporia 170</name>
    <dbReference type="NCBI Taxonomy" id="1380566"/>
    <lineage>
        <taxon>Eukaryota</taxon>
        <taxon>Fungi</taxon>
        <taxon>Dikarya</taxon>
        <taxon>Ascomycota</taxon>
        <taxon>Pezizomycotina</taxon>
        <taxon>Sordariomycetes</taxon>
        <taxon>Hypocreomycetidae</taxon>
        <taxon>Hypocreales</taxon>
        <taxon>Clavicipitaceae</taxon>
        <taxon>Pochonia</taxon>
    </lineage>
</organism>
<gene>
    <name evidence="2" type="ORF">VFPPC_07370</name>
</gene>
<evidence type="ECO:0008006" key="4">
    <source>
        <dbReference type="Google" id="ProtNLM"/>
    </source>
</evidence>
<protein>
    <recommendedName>
        <fullName evidence="4">Phosphotransferase enzyme family domain-containing protein</fullName>
    </recommendedName>
</protein>
<keyword evidence="3" id="KW-1185">Reference proteome</keyword>
<dbReference type="InterPro" id="IPR011009">
    <property type="entry name" value="Kinase-like_dom_sf"/>
</dbReference>
<name>A0A179FA10_METCM</name>
<dbReference type="PANTHER" id="PTHR21310">
    <property type="entry name" value="AMINOGLYCOSIDE PHOSPHOTRANSFERASE-RELATED-RELATED"/>
    <property type="match status" value="1"/>
</dbReference>
<dbReference type="KEGG" id="pchm:VFPPC_07370"/>
<dbReference type="Proteomes" id="UP000078397">
    <property type="component" value="Unassembled WGS sequence"/>
</dbReference>
<evidence type="ECO:0000313" key="3">
    <source>
        <dbReference type="Proteomes" id="UP000078397"/>
    </source>
</evidence>
<keyword evidence="1" id="KW-0472">Membrane</keyword>
<dbReference type="RefSeq" id="XP_018139617.1">
    <property type="nucleotide sequence ID" value="XM_018286240.1"/>
</dbReference>
<dbReference type="AlphaFoldDB" id="A0A179FA10"/>
<feature type="transmembrane region" description="Helical" evidence="1">
    <location>
        <begin position="78"/>
        <end position="97"/>
    </location>
</feature>
<dbReference type="InterPro" id="IPR051678">
    <property type="entry name" value="AGP_Transferase"/>
</dbReference>
<keyword evidence="1" id="KW-0812">Transmembrane</keyword>
<proteinExistence type="predicted"/>
<evidence type="ECO:0000313" key="2">
    <source>
        <dbReference type="EMBL" id="OAQ61913.1"/>
    </source>
</evidence>
<evidence type="ECO:0000256" key="1">
    <source>
        <dbReference type="SAM" id="Phobius"/>
    </source>
</evidence>
<dbReference type="GeneID" id="28850234"/>
<reference evidence="2 3" key="1">
    <citation type="journal article" date="2016" name="PLoS Pathog.">
        <title>Biosynthesis of antibiotic leucinostatins in bio-control fungus Purpureocillium lilacinum and their inhibition on phytophthora revealed by genome mining.</title>
        <authorList>
            <person name="Wang G."/>
            <person name="Liu Z."/>
            <person name="Lin R."/>
            <person name="Li E."/>
            <person name="Mao Z."/>
            <person name="Ling J."/>
            <person name="Yang Y."/>
            <person name="Yin W.B."/>
            <person name="Xie B."/>
        </authorList>
    </citation>
    <scope>NUCLEOTIDE SEQUENCE [LARGE SCALE GENOMIC DNA]</scope>
    <source>
        <strain evidence="2">170</strain>
    </source>
</reference>
<dbReference type="OrthoDB" id="8300194at2759"/>